<feature type="transmembrane region" description="Helical" evidence="6">
    <location>
        <begin position="105"/>
        <end position="126"/>
    </location>
</feature>
<feature type="transmembrane region" description="Helical" evidence="6">
    <location>
        <begin position="384"/>
        <end position="405"/>
    </location>
</feature>
<dbReference type="InterPro" id="IPR011701">
    <property type="entry name" value="MFS"/>
</dbReference>
<dbReference type="EnsemblMetazoa" id="LLOJ002491-RA">
    <property type="protein sequence ID" value="LLOJ002491-PA"/>
    <property type="gene ID" value="LLOJ002491"/>
</dbReference>
<keyword evidence="9" id="KW-1185">Reference proteome</keyword>
<reference evidence="8" key="1">
    <citation type="submission" date="2020-05" db="UniProtKB">
        <authorList>
            <consortium name="EnsemblMetazoa"/>
        </authorList>
    </citation>
    <scope>IDENTIFICATION</scope>
    <source>
        <strain evidence="8">Jacobina</strain>
    </source>
</reference>
<dbReference type="VEuPathDB" id="VectorBase:LLONM1_009853"/>
<feature type="transmembrane region" description="Helical" evidence="6">
    <location>
        <begin position="417"/>
        <end position="434"/>
    </location>
</feature>
<evidence type="ECO:0000256" key="5">
    <source>
        <dbReference type="ARBA" id="ARBA00023136"/>
    </source>
</evidence>
<dbReference type="AlphaFoldDB" id="A0A1B0CDS1"/>
<feature type="transmembrane region" description="Helical" evidence="6">
    <location>
        <begin position="45"/>
        <end position="66"/>
    </location>
</feature>
<evidence type="ECO:0000256" key="6">
    <source>
        <dbReference type="SAM" id="Phobius"/>
    </source>
</evidence>
<evidence type="ECO:0000313" key="9">
    <source>
        <dbReference type="Proteomes" id="UP000092461"/>
    </source>
</evidence>
<dbReference type="InterPro" id="IPR020846">
    <property type="entry name" value="MFS_dom"/>
</dbReference>
<dbReference type="Pfam" id="PF07690">
    <property type="entry name" value="MFS_1"/>
    <property type="match status" value="2"/>
</dbReference>
<evidence type="ECO:0000313" key="8">
    <source>
        <dbReference type="EnsemblMetazoa" id="LLOJ002491-PA"/>
    </source>
</evidence>
<feature type="transmembrane region" description="Helical" evidence="6">
    <location>
        <begin position="162"/>
        <end position="180"/>
    </location>
</feature>
<dbReference type="EMBL" id="AJWK01008184">
    <property type="status" value="NOT_ANNOTATED_CDS"/>
    <property type="molecule type" value="Genomic_DNA"/>
</dbReference>
<keyword evidence="4 6" id="KW-1133">Transmembrane helix</keyword>
<feature type="domain" description="Major facilitator superfamily (MFS) profile" evidence="7">
    <location>
        <begin position="330"/>
        <end position="487"/>
    </location>
</feature>
<dbReference type="EMBL" id="AJWK01008182">
    <property type="status" value="NOT_ANNOTATED_CDS"/>
    <property type="molecule type" value="Genomic_DNA"/>
</dbReference>
<dbReference type="EMBL" id="AJWK01008181">
    <property type="status" value="NOT_ANNOTATED_CDS"/>
    <property type="molecule type" value="Genomic_DNA"/>
</dbReference>
<keyword evidence="5 6" id="KW-0472">Membrane</keyword>
<evidence type="ECO:0000256" key="2">
    <source>
        <dbReference type="ARBA" id="ARBA00022448"/>
    </source>
</evidence>
<dbReference type="EMBL" id="AJWK01008183">
    <property type="status" value="NOT_ANNOTATED_CDS"/>
    <property type="molecule type" value="Genomic_DNA"/>
</dbReference>
<evidence type="ECO:0000256" key="4">
    <source>
        <dbReference type="ARBA" id="ARBA00022989"/>
    </source>
</evidence>
<comment type="subcellular location">
    <subcellularLocation>
        <location evidence="1">Membrane</location>
        <topology evidence="1">Multi-pass membrane protein</topology>
    </subcellularLocation>
</comment>
<feature type="transmembrane region" description="Helical" evidence="6">
    <location>
        <begin position="209"/>
        <end position="229"/>
    </location>
</feature>
<dbReference type="GO" id="GO:0031526">
    <property type="term" value="C:brush border membrane"/>
    <property type="evidence" value="ECO:0007669"/>
    <property type="project" value="TreeGrafter"/>
</dbReference>
<keyword evidence="2" id="KW-0813">Transport</keyword>
<evidence type="ECO:0000256" key="1">
    <source>
        <dbReference type="ARBA" id="ARBA00004141"/>
    </source>
</evidence>
<proteinExistence type="predicted"/>
<dbReference type="InterPro" id="IPR036259">
    <property type="entry name" value="MFS_trans_sf"/>
</dbReference>
<dbReference type="SUPFAM" id="SSF103473">
    <property type="entry name" value="MFS general substrate transporter"/>
    <property type="match status" value="2"/>
</dbReference>
<feature type="transmembrane region" description="Helical" evidence="6">
    <location>
        <begin position="314"/>
        <end position="335"/>
    </location>
</feature>
<dbReference type="FunFam" id="1.20.1250.20:FF:000223">
    <property type="entry name" value="Major facilitator superfamily domain-containing protein"/>
    <property type="match status" value="1"/>
</dbReference>
<name>A0A1B0CDS1_LUTLO</name>
<sequence length="487" mass="53618">MTYLRGSLEKGNSVRGVNQKVPDAKMESKVTKESLPDAAATPRTVYVVFFSLLLDLLAFTMILPLLPSLLEYYRQHDTEGLYHRLSESIKFFQVAVGAPERYSSVLFGGFLGSMFSFLQFVASPIVGASVGCLRQEEDHDNLHDRCECLATEVYDIGIALSYLLWAVSSNFAIFVIARFVGGLSKGNISLAMAIITDVSNSKSRGKGMALVGIAFSLGFIVGPMIGAIFSRYSDKSTPDWFWVPAAFAMCLALADILFLAICLQETLPKKKRAKKVLISLSRALEYINPACLFKFDAVKNLSTKDLESLKRLGFIYFIYLFIYSGLEFTVTFLMYHKFSFTSIDQAKVFLTTGVHDTEGLYHRLSESIKFFQVAVGAPERYSSVLFGGFLGSMFSFLQFVASPIVGALSDVYGRKRIMIICMIGIALSYLLWAVSSNFAIFVIARFVGGLSKGNISLAMAIITDVSNSKSRGKGMALVGIAFSLGFI</sequence>
<dbReference type="PROSITE" id="PS50850">
    <property type="entry name" value="MFS"/>
    <property type="match status" value="1"/>
</dbReference>
<dbReference type="PANTHER" id="PTHR23504">
    <property type="entry name" value="MAJOR FACILITATOR SUPERFAMILY DOMAIN-CONTAINING PROTEIN 10"/>
    <property type="match status" value="1"/>
</dbReference>
<accession>A0A1B0CDS1</accession>
<protein>
    <recommendedName>
        <fullName evidence="7">Major facilitator superfamily (MFS) profile domain-containing protein</fullName>
    </recommendedName>
</protein>
<evidence type="ECO:0000259" key="7">
    <source>
        <dbReference type="PROSITE" id="PS50850"/>
    </source>
</evidence>
<feature type="transmembrane region" description="Helical" evidence="6">
    <location>
        <begin position="241"/>
        <end position="263"/>
    </location>
</feature>
<dbReference type="PANTHER" id="PTHR23504:SF31">
    <property type="entry name" value="MAJOR FACILITATOR SUPERFAMILY DOMAIN-CONTAINING PROTEIN 10"/>
    <property type="match status" value="1"/>
</dbReference>
<dbReference type="GO" id="GO:0022857">
    <property type="term" value="F:transmembrane transporter activity"/>
    <property type="evidence" value="ECO:0007669"/>
    <property type="project" value="InterPro"/>
</dbReference>
<keyword evidence="3 6" id="KW-0812">Transmembrane</keyword>
<dbReference type="VEuPathDB" id="VectorBase:LLOJ002491"/>
<dbReference type="Gene3D" id="1.20.1250.20">
    <property type="entry name" value="MFS general substrate transporter like domains"/>
    <property type="match status" value="2"/>
</dbReference>
<organism evidence="8 9">
    <name type="scientific">Lutzomyia longipalpis</name>
    <name type="common">Sand fly</name>
    <dbReference type="NCBI Taxonomy" id="7200"/>
    <lineage>
        <taxon>Eukaryota</taxon>
        <taxon>Metazoa</taxon>
        <taxon>Ecdysozoa</taxon>
        <taxon>Arthropoda</taxon>
        <taxon>Hexapoda</taxon>
        <taxon>Insecta</taxon>
        <taxon>Pterygota</taxon>
        <taxon>Neoptera</taxon>
        <taxon>Endopterygota</taxon>
        <taxon>Diptera</taxon>
        <taxon>Nematocera</taxon>
        <taxon>Psychodoidea</taxon>
        <taxon>Psychodidae</taxon>
        <taxon>Lutzomyia</taxon>
        <taxon>Lutzomyia</taxon>
    </lineage>
</organism>
<dbReference type="Proteomes" id="UP000092461">
    <property type="component" value="Unassembled WGS sequence"/>
</dbReference>
<evidence type="ECO:0000256" key="3">
    <source>
        <dbReference type="ARBA" id="ARBA00022692"/>
    </source>
</evidence>